<dbReference type="PATRIC" id="fig|1086011.3.peg.3419"/>
<dbReference type="AlphaFoldDB" id="H7FWE0"/>
<evidence type="ECO:0000313" key="2">
    <source>
        <dbReference type="EMBL" id="EIA07215.1"/>
    </source>
</evidence>
<feature type="transmembrane region" description="Helical" evidence="1">
    <location>
        <begin position="7"/>
        <end position="25"/>
    </location>
</feature>
<sequence>MLQTNQKILFAAVIVLFITLITRYFSIYTFNSGAAERKNQLKNNTHFNLG</sequence>
<accession>H7FWE0</accession>
<protein>
    <submittedName>
        <fullName evidence="2">Uncharacterized protein</fullName>
    </submittedName>
</protein>
<evidence type="ECO:0000256" key="1">
    <source>
        <dbReference type="SAM" id="Phobius"/>
    </source>
</evidence>
<proteinExistence type="predicted"/>
<keyword evidence="1" id="KW-0812">Transmembrane</keyword>
<dbReference type="Proteomes" id="UP000005566">
    <property type="component" value="Unassembled WGS sequence"/>
</dbReference>
<dbReference type="STRING" id="1086011.HJ01_03487"/>
<gene>
    <name evidence="2" type="ORF">HJ01_03487</name>
</gene>
<name>H7FWE0_FLAFP</name>
<evidence type="ECO:0000313" key="3">
    <source>
        <dbReference type="Proteomes" id="UP000005566"/>
    </source>
</evidence>
<reference evidence="2 3" key="1">
    <citation type="journal article" date="2014" name="Acta Crystallogr. D">
        <title>Structure-based characterization and antifreeze properties of a hyperactive ice-binding protein from the Antarctic bacterium Flavobacterium frigoris PS1.</title>
        <authorList>
            <person name="Do H."/>
            <person name="Kim S.J."/>
            <person name="Kim H.J."/>
            <person name="Lee J.H."/>
        </authorList>
    </citation>
    <scope>NUCLEOTIDE SEQUENCE [LARGE SCALE GENOMIC DNA]</scope>
    <source>
        <strain evidence="2 3">PS1</strain>
    </source>
</reference>
<organism evidence="2 3">
    <name type="scientific">Flavobacterium frigoris (strain PS1)</name>
    <dbReference type="NCBI Taxonomy" id="1086011"/>
    <lineage>
        <taxon>Bacteria</taxon>
        <taxon>Pseudomonadati</taxon>
        <taxon>Bacteroidota</taxon>
        <taxon>Flavobacteriia</taxon>
        <taxon>Flavobacteriales</taxon>
        <taxon>Flavobacteriaceae</taxon>
        <taxon>Flavobacterium</taxon>
    </lineage>
</organism>
<dbReference type="EMBL" id="AHKF01000032">
    <property type="protein sequence ID" value="EIA07215.1"/>
    <property type="molecule type" value="Genomic_DNA"/>
</dbReference>
<keyword evidence="3" id="KW-1185">Reference proteome</keyword>
<comment type="caution">
    <text evidence="2">The sequence shown here is derived from an EMBL/GenBank/DDBJ whole genome shotgun (WGS) entry which is preliminary data.</text>
</comment>
<keyword evidence="1" id="KW-1133">Transmembrane helix</keyword>
<keyword evidence="1" id="KW-0472">Membrane</keyword>